<dbReference type="Pfam" id="PF20327">
    <property type="entry name" value="DUF6622"/>
    <property type="match status" value="1"/>
</dbReference>
<feature type="transmembrane region" description="Helical" evidence="1">
    <location>
        <begin position="6"/>
        <end position="26"/>
    </location>
</feature>
<sequence>MIETILANTPMWVWLLLLVLIYLGWMQSRDRHVSKNRAFTFPLIMIVLSLYGALSSSGDTEETLLFWCVGFVVTTLLGVLIFPLRTVRYDAQTKRYFFSGSWMPMLLMLGIFIIKYCVGVLEGMQSPLLERPDIMNGLSLIYGLFSGVFAARTVGLLSLSSNKTVLFER</sequence>
<dbReference type="AlphaFoldDB" id="A0A2Z4PP70"/>
<dbReference type="EMBL" id="CP016181">
    <property type="protein sequence ID" value="AWX99301.1"/>
    <property type="molecule type" value="Genomic_DNA"/>
</dbReference>
<dbReference type="InterPro" id="IPR046730">
    <property type="entry name" value="DUF6622"/>
</dbReference>
<accession>A0A2Z4PP70</accession>
<feature type="transmembrane region" description="Helical" evidence="1">
    <location>
        <begin position="134"/>
        <end position="159"/>
    </location>
</feature>
<protein>
    <recommendedName>
        <fullName evidence="4">DUF1453 domain-containing protein</fullName>
    </recommendedName>
</protein>
<organism evidence="2 3">
    <name type="scientific">Marinomonas primoryensis</name>
    <dbReference type="NCBI Taxonomy" id="178399"/>
    <lineage>
        <taxon>Bacteria</taxon>
        <taxon>Pseudomonadati</taxon>
        <taxon>Pseudomonadota</taxon>
        <taxon>Gammaproteobacteria</taxon>
        <taxon>Oceanospirillales</taxon>
        <taxon>Oceanospirillaceae</taxon>
        <taxon>Marinomonas</taxon>
    </lineage>
</organism>
<dbReference type="RefSeq" id="WP_112135949.1">
    <property type="nucleotide sequence ID" value="NZ_CP016181.1"/>
</dbReference>
<dbReference type="OrthoDB" id="3034721at2"/>
<feature type="transmembrane region" description="Helical" evidence="1">
    <location>
        <begin position="38"/>
        <end position="58"/>
    </location>
</feature>
<keyword evidence="1" id="KW-0812">Transmembrane</keyword>
<feature type="transmembrane region" description="Helical" evidence="1">
    <location>
        <begin position="96"/>
        <end position="114"/>
    </location>
</feature>
<evidence type="ECO:0000313" key="3">
    <source>
        <dbReference type="Proteomes" id="UP000249898"/>
    </source>
</evidence>
<gene>
    <name evidence="2" type="ORF">A8139_04260</name>
</gene>
<keyword evidence="1" id="KW-1133">Transmembrane helix</keyword>
<reference evidence="2 3" key="1">
    <citation type="submission" date="2016-06" db="EMBL/GenBank/DDBJ databases">
        <title>The sequenced genome of the ice-adhering bacterium Marinomonas primoryensis, from Antarctica.</title>
        <authorList>
            <person name="Graham L."/>
            <person name="Vance T.D.R."/>
            <person name="Davies P.L."/>
        </authorList>
    </citation>
    <scope>NUCLEOTIDE SEQUENCE [LARGE SCALE GENOMIC DNA]</scope>
    <source>
        <strain evidence="2 3">AceL</strain>
    </source>
</reference>
<keyword evidence="1" id="KW-0472">Membrane</keyword>
<evidence type="ECO:0008006" key="4">
    <source>
        <dbReference type="Google" id="ProtNLM"/>
    </source>
</evidence>
<name>A0A2Z4PP70_9GAMM</name>
<evidence type="ECO:0000256" key="1">
    <source>
        <dbReference type="SAM" id="Phobius"/>
    </source>
</evidence>
<evidence type="ECO:0000313" key="2">
    <source>
        <dbReference type="EMBL" id="AWX99301.1"/>
    </source>
</evidence>
<proteinExistence type="predicted"/>
<feature type="transmembrane region" description="Helical" evidence="1">
    <location>
        <begin position="64"/>
        <end position="84"/>
    </location>
</feature>
<dbReference type="Proteomes" id="UP000249898">
    <property type="component" value="Chromosome"/>
</dbReference>